<keyword evidence="1" id="KW-0732">Signal</keyword>
<dbReference type="PIRSF" id="PIRSF025560">
    <property type="entry name" value="UCP025560"/>
    <property type="match status" value="1"/>
</dbReference>
<dbReference type="Proteomes" id="UP000238196">
    <property type="component" value="Unassembled WGS sequence"/>
</dbReference>
<comment type="caution">
    <text evidence="2">The sequence shown here is derived from an EMBL/GenBank/DDBJ whole genome shotgun (WGS) entry which is preliminary data.</text>
</comment>
<protein>
    <submittedName>
        <fullName evidence="2">DUF1318 domain-containing protein</fullName>
    </submittedName>
</protein>
<organism evidence="2 3">
    <name type="scientific">Proteobacteria bacterium 228</name>
    <dbReference type="NCBI Taxonomy" id="2083153"/>
    <lineage>
        <taxon>Bacteria</taxon>
        <taxon>Pseudomonadati</taxon>
        <taxon>Pseudomonadota</taxon>
    </lineage>
</organism>
<evidence type="ECO:0000256" key="1">
    <source>
        <dbReference type="SAM" id="SignalP"/>
    </source>
</evidence>
<sequence>MISNSKRFWLIPFLSLFLSLPAFAISLDAAKSQGLVGEGNRGYLVAIVKGNGDVDALVNDINSKRKTVYLDNAKKAGVSLDVMEVRIGQRLNEKAAPGEYIQNSSGQWQKK</sequence>
<dbReference type="EMBL" id="PRLP01000054">
    <property type="protein sequence ID" value="PPC76298.1"/>
    <property type="molecule type" value="Genomic_DNA"/>
</dbReference>
<dbReference type="AlphaFoldDB" id="A0A2S5KNC6"/>
<proteinExistence type="predicted"/>
<name>A0A2S5KNC6_9PROT</name>
<dbReference type="Pfam" id="PF07027">
    <property type="entry name" value="DUF1318"/>
    <property type="match status" value="1"/>
</dbReference>
<reference evidence="2 3" key="1">
    <citation type="submission" date="2018-02" db="EMBL/GenBank/DDBJ databases">
        <title>novel marine gammaproteobacteria from coastal saline agro ecosystem.</title>
        <authorList>
            <person name="Krishnan R."/>
            <person name="Ramesh Kumar N."/>
        </authorList>
    </citation>
    <scope>NUCLEOTIDE SEQUENCE [LARGE SCALE GENOMIC DNA]</scope>
    <source>
        <strain evidence="2 3">228</strain>
    </source>
</reference>
<dbReference type="InterPro" id="IPR008309">
    <property type="entry name" value="YdbL"/>
</dbReference>
<accession>A0A2S5KNC6</accession>
<evidence type="ECO:0000313" key="3">
    <source>
        <dbReference type="Proteomes" id="UP000238196"/>
    </source>
</evidence>
<feature type="chain" id="PRO_5015627150" evidence="1">
    <location>
        <begin position="25"/>
        <end position="111"/>
    </location>
</feature>
<gene>
    <name evidence="2" type="ORF">C4K68_16055</name>
</gene>
<dbReference type="OrthoDB" id="9798130at2"/>
<evidence type="ECO:0000313" key="2">
    <source>
        <dbReference type="EMBL" id="PPC76298.1"/>
    </source>
</evidence>
<feature type="signal peptide" evidence="1">
    <location>
        <begin position="1"/>
        <end position="24"/>
    </location>
</feature>